<reference evidence="5 6" key="2">
    <citation type="submission" date="2018-11" db="EMBL/GenBank/DDBJ databases">
        <authorList>
            <consortium name="Pathogen Informatics"/>
        </authorList>
    </citation>
    <scope>NUCLEOTIDE SEQUENCE [LARGE SCALE GENOMIC DNA]</scope>
</reference>
<accession>A0A183EF95</accession>
<dbReference type="InterPro" id="IPR016039">
    <property type="entry name" value="Thiolase-like"/>
</dbReference>
<feature type="domain" description="Thiolase N-terminal" evidence="4">
    <location>
        <begin position="16"/>
        <end position="144"/>
    </location>
</feature>
<protein>
    <submittedName>
        <fullName evidence="7">Thiolase_N domain-containing protein</fullName>
    </submittedName>
</protein>
<evidence type="ECO:0000313" key="7">
    <source>
        <dbReference type="WBParaSite" id="GPUH_0001966101-mRNA-1"/>
    </source>
</evidence>
<dbReference type="Proteomes" id="UP000271098">
    <property type="component" value="Unassembled WGS sequence"/>
</dbReference>
<gene>
    <name evidence="5" type="ORF">GPUH_LOCUS19636</name>
</gene>
<evidence type="ECO:0000256" key="3">
    <source>
        <dbReference type="ARBA" id="ARBA00023315"/>
    </source>
</evidence>
<name>A0A183EF95_9BILA</name>
<dbReference type="GO" id="GO:0006635">
    <property type="term" value="P:fatty acid beta-oxidation"/>
    <property type="evidence" value="ECO:0007669"/>
    <property type="project" value="TreeGrafter"/>
</dbReference>
<dbReference type="OrthoDB" id="5858513at2759"/>
<dbReference type="WBParaSite" id="GPUH_0001966101-mRNA-1">
    <property type="protein sequence ID" value="GPUH_0001966101-mRNA-1"/>
    <property type="gene ID" value="GPUH_0001966101"/>
</dbReference>
<dbReference type="SUPFAM" id="SSF53901">
    <property type="entry name" value="Thiolase-like"/>
    <property type="match status" value="1"/>
</dbReference>
<proteinExistence type="inferred from homology"/>
<dbReference type="InterPro" id="IPR020615">
    <property type="entry name" value="Thiolase_acyl_enz_int_AS"/>
</dbReference>
<sequence length="180" mass="19226">MEAMSSNGIVHNLEHVHILSAVRTPIGAYQKSLANLSPVCLGKEMIFQSHCKCLSAYFLGILPSDVDETIFGCVLTACHGQNVARQISINAGIPVTSPSVTVNKVCSSSMKAIIMAAQAVQTGYRSVVLAGGTESMSNAFFGVPRADVNAINANCFVVLLFQTRSFLCVFFAAVQCKNIY</sequence>
<dbReference type="PANTHER" id="PTHR18919">
    <property type="entry name" value="ACETYL-COA C-ACYLTRANSFERASE"/>
    <property type="match status" value="1"/>
</dbReference>
<dbReference type="GO" id="GO:0003985">
    <property type="term" value="F:acetyl-CoA C-acetyltransferase activity"/>
    <property type="evidence" value="ECO:0007669"/>
    <property type="project" value="TreeGrafter"/>
</dbReference>
<organism evidence="7">
    <name type="scientific">Gongylonema pulchrum</name>
    <dbReference type="NCBI Taxonomy" id="637853"/>
    <lineage>
        <taxon>Eukaryota</taxon>
        <taxon>Metazoa</taxon>
        <taxon>Ecdysozoa</taxon>
        <taxon>Nematoda</taxon>
        <taxon>Chromadorea</taxon>
        <taxon>Rhabditida</taxon>
        <taxon>Spirurina</taxon>
        <taxon>Spiruromorpha</taxon>
        <taxon>Spiruroidea</taxon>
        <taxon>Gongylonematidae</taxon>
        <taxon>Gongylonema</taxon>
    </lineage>
</organism>
<dbReference type="Pfam" id="PF00108">
    <property type="entry name" value="Thiolase_N"/>
    <property type="match status" value="1"/>
</dbReference>
<evidence type="ECO:0000313" key="5">
    <source>
        <dbReference type="EMBL" id="VDN34258.1"/>
    </source>
</evidence>
<evidence type="ECO:0000313" key="6">
    <source>
        <dbReference type="Proteomes" id="UP000271098"/>
    </source>
</evidence>
<reference evidence="7" key="1">
    <citation type="submission" date="2016-06" db="UniProtKB">
        <authorList>
            <consortium name="WormBaseParasite"/>
        </authorList>
    </citation>
    <scope>IDENTIFICATION</scope>
</reference>
<dbReference type="Gene3D" id="3.40.47.10">
    <property type="match status" value="1"/>
</dbReference>
<dbReference type="PANTHER" id="PTHR18919:SF133">
    <property type="entry name" value="ACETYL-COA C-ACETYLTRANSFERASE"/>
    <property type="match status" value="1"/>
</dbReference>
<keyword evidence="3" id="KW-0012">Acyltransferase</keyword>
<keyword evidence="6" id="KW-1185">Reference proteome</keyword>
<dbReference type="PROSITE" id="PS00098">
    <property type="entry name" value="THIOLASE_1"/>
    <property type="match status" value="1"/>
</dbReference>
<dbReference type="EMBL" id="UYRT01088873">
    <property type="protein sequence ID" value="VDN34258.1"/>
    <property type="molecule type" value="Genomic_DNA"/>
</dbReference>
<dbReference type="GO" id="GO:0005739">
    <property type="term" value="C:mitochondrion"/>
    <property type="evidence" value="ECO:0007669"/>
    <property type="project" value="TreeGrafter"/>
</dbReference>
<dbReference type="AlphaFoldDB" id="A0A183EF95"/>
<dbReference type="InterPro" id="IPR020616">
    <property type="entry name" value="Thiolase_N"/>
</dbReference>
<evidence type="ECO:0000256" key="2">
    <source>
        <dbReference type="ARBA" id="ARBA00022679"/>
    </source>
</evidence>
<comment type="similarity">
    <text evidence="1">Belongs to the thiolase-like superfamily. Thiolase family.</text>
</comment>
<evidence type="ECO:0000256" key="1">
    <source>
        <dbReference type="ARBA" id="ARBA00010982"/>
    </source>
</evidence>
<keyword evidence="2" id="KW-0808">Transferase</keyword>
<evidence type="ECO:0000259" key="4">
    <source>
        <dbReference type="Pfam" id="PF00108"/>
    </source>
</evidence>